<feature type="coiled-coil region" evidence="1">
    <location>
        <begin position="68"/>
        <end position="95"/>
    </location>
</feature>
<protein>
    <submittedName>
        <fullName evidence="3">SH3 domain-containing protein</fullName>
    </submittedName>
</protein>
<dbReference type="InterPro" id="IPR003646">
    <property type="entry name" value="SH3-like_bac-type"/>
</dbReference>
<feature type="coiled-coil region" evidence="1">
    <location>
        <begin position="153"/>
        <end position="180"/>
    </location>
</feature>
<dbReference type="Proteomes" id="UP000005778">
    <property type="component" value="Chromosome"/>
</dbReference>
<dbReference type="Pfam" id="PF08239">
    <property type="entry name" value="SH3_3"/>
    <property type="match status" value="1"/>
</dbReference>
<reference evidence="3 4" key="1">
    <citation type="submission" date="2011-09" db="EMBL/GenBank/DDBJ databases">
        <authorList>
            <consortium name="US DOE Joint Genome Institute (JGI-PGF)"/>
            <person name="Lucas S."/>
            <person name="Han J."/>
            <person name="Lapidus A."/>
            <person name="Cheng J.-F."/>
            <person name="Goodwin L."/>
            <person name="Pitluck S."/>
            <person name="Peters L."/>
            <person name="Land M.L."/>
            <person name="Hauser L."/>
            <person name="Orellana R."/>
            <person name="Lovley D."/>
            <person name="Woyke T.J."/>
        </authorList>
    </citation>
    <scope>NUCLEOTIDE SEQUENCE [LARGE SCALE GENOMIC DNA]</scope>
    <source>
        <strain evidence="3 4">2ac9</strain>
    </source>
</reference>
<gene>
    <name evidence="3" type="ORF">DespoDRAFT_00405</name>
</gene>
<keyword evidence="4" id="KW-1185">Reference proteome</keyword>
<dbReference type="PROSITE" id="PS51257">
    <property type="entry name" value="PROKAR_LIPOPROTEIN"/>
    <property type="match status" value="1"/>
</dbReference>
<dbReference type="EMBL" id="CM001488">
    <property type="protein sequence ID" value="EIM62427.1"/>
    <property type="molecule type" value="Genomic_DNA"/>
</dbReference>
<dbReference type="eggNOG" id="ENOG5033R81">
    <property type="taxonomic scope" value="Bacteria"/>
</dbReference>
<keyword evidence="1" id="KW-0175">Coiled coil</keyword>
<evidence type="ECO:0000259" key="2">
    <source>
        <dbReference type="Pfam" id="PF08239"/>
    </source>
</evidence>
<organism evidence="3 4">
    <name type="scientific">Desulfobacter postgatei 2ac9</name>
    <dbReference type="NCBI Taxonomy" id="879212"/>
    <lineage>
        <taxon>Bacteria</taxon>
        <taxon>Pseudomonadati</taxon>
        <taxon>Thermodesulfobacteriota</taxon>
        <taxon>Desulfobacteria</taxon>
        <taxon>Desulfobacterales</taxon>
        <taxon>Desulfobacteraceae</taxon>
        <taxon>Desulfobacter</taxon>
    </lineage>
</organism>
<name>I5AYW4_9BACT</name>
<dbReference type="OrthoDB" id="5416869at2"/>
<sequence length="277" mass="31040">MIQKTLSAGGKVMPFQYITRVAAGLLVLLFFSSCTVEKPVAVVDDPRSRQLEKENIEKENTVVDDSRIRQIEKENAELTCKLAEQKRLSKKLQQRLLTRHKETDTCRQANEKLIKELSQSKAELATRGSKLEAATLIAEATAVISTVEQKPLNKSQKIVRERALENLKESKQELANGNYENAAYLSREAMAQAKSIDIGEDSSTADMPEKEIFFLTPLQMKLFTAGNLRKGPSIKAGVKKVLQEGRSVTVVGHKQDWVKVKLAETDETGWIHLSLLY</sequence>
<reference evidence="3 4" key="2">
    <citation type="submission" date="2012-02" db="EMBL/GenBank/DDBJ databases">
        <title>Improved High-Quality Draft sequence of Desulfobacter postgatei 2ac9.</title>
        <authorList>
            <consortium name="US DOE Joint Genome Institute"/>
            <person name="Lucas S."/>
            <person name="Han J."/>
            <person name="Lapidus A."/>
            <person name="Cheng J.-F."/>
            <person name="Goodwin L."/>
            <person name="Pitluck S."/>
            <person name="Peters L."/>
            <person name="Ovchinnikova G."/>
            <person name="Held B."/>
            <person name="Detter J.C."/>
            <person name="Han C."/>
            <person name="Tapia R."/>
            <person name="Land M."/>
            <person name="Hauser L."/>
            <person name="Kyrpides N."/>
            <person name="Ivanova N."/>
            <person name="Pagani I."/>
            <person name="Orellana R."/>
            <person name="Lovley D."/>
            <person name="Woyke T."/>
        </authorList>
    </citation>
    <scope>NUCLEOTIDE SEQUENCE [LARGE SCALE GENOMIC DNA]</scope>
    <source>
        <strain evidence="3 4">2ac9</strain>
    </source>
</reference>
<dbReference type="HOGENOM" id="CLU_1003735_0_0_7"/>
<feature type="domain" description="SH3b" evidence="2">
    <location>
        <begin position="225"/>
        <end position="274"/>
    </location>
</feature>
<dbReference type="Gene3D" id="2.30.30.40">
    <property type="entry name" value="SH3 Domains"/>
    <property type="match status" value="1"/>
</dbReference>
<dbReference type="RefSeq" id="WP_004071018.1">
    <property type="nucleotide sequence ID" value="NZ_CM001488.1"/>
</dbReference>
<evidence type="ECO:0000256" key="1">
    <source>
        <dbReference type="SAM" id="Coils"/>
    </source>
</evidence>
<dbReference type="AlphaFoldDB" id="I5AYW4"/>
<evidence type="ECO:0000313" key="3">
    <source>
        <dbReference type="EMBL" id="EIM62427.1"/>
    </source>
</evidence>
<evidence type="ECO:0000313" key="4">
    <source>
        <dbReference type="Proteomes" id="UP000005778"/>
    </source>
</evidence>
<proteinExistence type="predicted"/>
<accession>I5AYW4</accession>